<feature type="transmembrane region" description="Helical" evidence="2">
    <location>
        <begin position="81"/>
        <end position="107"/>
    </location>
</feature>
<reference evidence="3" key="1">
    <citation type="submission" date="2014-07" db="EMBL/GenBank/DDBJ databases">
        <authorList>
            <person name="Urmite Genomes Urmite Genomes"/>
        </authorList>
    </citation>
    <scope>NUCLEOTIDE SEQUENCE</scope>
    <source>
        <strain evidence="3">11W110_air</strain>
    </source>
</reference>
<evidence type="ECO:0000313" key="3">
    <source>
        <dbReference type="EMBL" id="CEA09497.1"/>
    </source>
</evidence>
<dbReference type="PATRIC" id="fig|1461584.3.peg.2842"/>
<gene>
    <name evidence="3" type="ORF">BN1051_02867</name>
</gene>
<keyword evidence="2" id="KW-1133">Transmembrane helix</keyword>
<keyword evidence="2" id="KW-0812">Transmembrane</keyword>
<protein>
    <submittedName>
        <fullName evidence="3">Uncharacterized protein</fullName>
    </submittedName>
</protein>
<feature type="compositionally biased region" description="Pro residues" evidence="1">
    <location>
        <begin position="1"/>
        <end position="13"/>
    </location>
</feature>
<dbReference type="EMBL" id="LN483072">
    <property type="protein sequence ID" value="CEA09497.1"/>
    <property type="molecule type" value="Genomic_DNA"/>
</dbReference>
<evidence type="ECO:0000256" key="1">
    <source>
        <dbReference type="SAM" id="MobiDB-lite"/>
    </source>
</evidence>
<feature type="transmembrane region" description="Helical" evidence="2">
    <location>
        <begin position="53"/>
        <end position="74"/>
    </location>
</feature>
<organism evidence="3">
    <name type="scientific">Arthrobacter saudimassiliensis</name>
    <dbReference type="NCBI Taxonomy" id="1461584"/>
    <lineage>
        <taxon>Bacteria</taxon>
        <taxon>Bacillati</taxon>
        <taxon>Actinomycetota</taxon>
        <taxon>Actinomycetes</taxon>
        <taxon>Micrococcales</taxon>
        <taxon>Micrococcaceae</taxon>
        <taxon>Arthrobacter</taxon>
    </lineage>
</organism>
<feature type="transmembrane region" description="Helical" evidence="2">
    <location>
        <begin position="27"/>
        <end position="47"/>
    </location>
</feature>
<proteinExistence type="predicted"/>
<keyword evidence="2" id="KW-0472">Membrane</keyword>
<dbReference type="AlphaFoldDB" id="A0A078MVP3"/>
<accession>A0A078MVP3</accession>
<evidence type="ECO:0000256" key="2">
    <source>
        <dbReference type="SAM" id="Phobius"/>
    </source>
</evidence>
<name>A0A078MVP3_9MICC</name>
<feature type="region of interest" description="Disordered" evidence="1">
    <location>
        <begin position="1"/>
        <end position="22"/>
    </location>
</feature>
<sequence>MTAPGQTPPPVRPSAPRRPSEDQAREARNYLGLFTLLVLGLALSSNLVLPWKLVPLVLGVAALVIGIMTLVKLVRLKSRPLLTVTTVLLLGMSAMMTLLMAVMVAAWPLTASWEQCRTGALTLQAQEACDAELSESAGVSMP</sequence>